<evidence type="ECO:0000313" key="2">
    <source>
        <dbReference type="EMBL" id="VDD94466.1"/>
    </source>
</evidence>
<dbReference type="AlphaFoldDB" id="A0A0N4VGC2"/>
<dbReference type="Gene3D" id="3.10.20.90">
    <property type="entry name" value="Phosphatidylinositol 3-kinase Catalytic Subunit, Chain A, domain 1"/>
    <property type="match status" value="1"/>
</dbReference>
<dbReference type="SUPFAM" id="SSF54236">
    <property type="entry name" value="Ubiquitin-like"/>
    <property type="match status" value="1"/>
</dbReference>
<dbReference type="PROSITE" id="PS50200">
    <property type="entry name" value="RA"/>
    <property type="match status" value="1"/>
</dbReference>
<gene>
    <name evidence="2" type="ORF">EVEC_LOCUS9217</name>
</gene>
<accession>A0A0N4VGC2</accession>
<reference evidence="2 3" key="2">
    <citation type="submission" date="2018-10" db="EMBL/GenBank/DDBJ databases">
        <authorList>
            <consortium name="Pathogen Informatics"/>
        </authorList>
    </citation>
    <scope>NUCLEOTIDE SEQUENCE [LARGE SCALE GENOMIC DNA]</scope>
</reference>
<organism evidence="4">
    <name type="scientific">Enterobius vermicularis</name>
    <name type="common">Human pinworm</name>
    <dbReference type="NCBI Taxonomy" id="51028"/>
    <lineage>
        <taxon>Eukaryota</taxon>
        <taxon>Metazoa</taxon>
        <taxon>Ecdysozoa</taxon>
        <taxon>Nematoda</taxon>
        <taxon>Chromadorea</taxon>
        <taxon>Rhabditida</taxon>
        <taxon>Spirurina</taxon>
        <taxon>Oxyuridomorpha</taxon>
        <taxon>Oxyuroidea</taxon>
        <taxon>Oxyuridae</taxon>
        <taxon>Enterobius</taxon>
    </lineage>
</organism>
<evidence type="ECO:0000313" key="4">
    <source>
        <dbReference type="WBParaSite" id="EVEC_0000982001-mRNA-1"/>
    </source>
</evidence>
<dbReference type="STRING" id="51028.A0A0N4VGC2"/>
<dbReference type="EMBL" id="UXUI01009893">
    <property type="protein sequence ID" value="VDD94466.1"/>
    <property type="molecule type" value="Genomic_DNA"/>
</dbReference>
<dbReference type="OrthoDB" id="10051571at2759"/>
<dbReference type="SMART" id="SM00314">
    <property type="entry name" value="RA"/>
    <property type="match status" value="1"/>
</dbReference>
<dbReference type="InterPro" id="IPR000159">
    <property type="entry name" value="RA_dom"/>
</dbReference>
<dbReference type="PANTHER" id="PTHR15286">
    <property type="entry name" value="RAS-ASSOCIATING DOMAIN CONTAINING PROTEIN"/>
    <property type="match status" value="1"/>
</dbReference>
<name>A0A0N4VGC2_ENTVE</name>
<dbReference type="InterPro" id="IPR029071">
    <property type="entry name" value="Ubiquitin-like_domsf"/>
</dbReference>
<sequence>MELKVSVDGVERCISGLTEDTTCAQIIYALAHATGQKGRFVLVEKYRNIERSLAPTDKPLEMLKKWSEHSQFVNFVLKRLDAPSSSNNNESFSLKSASDMSYQNLYSDSLDAAPQHFYSTSAMPHTSSSKVRPPPPGSFAFHFSLLL</sequence>
<dbReference type="InterPro" id="IPR033593">
    <property type="entry name" value="N-RASSF"/>
</dbReference>
<dbReference type="PANTHER" id="PTHR15286:SF6">
    <property type="entry name" value="GH01133P"/>
    <property type="match status" value="1"/>
</dbReference>
<dbReference type="InterPro" id="IPR048945">
    <property type="entry name" value="RASSF8/10_RA"/>
</dbReference>
<dbReference type="WBParaSite" id="EVEC_0000982001-mRNA-1">
    <property type="protein sequence ID" value="EVEC_0000982001-mRNA-1"/>
    <property type="gene ID" value="EVEC_0000982001"/>
</dbReference>
<dbReference type="CDD" id="cd16123">
    <property type="entry name" value="RA_RASSF7_like"/>
    <property type="match status" value="1"/>
</dbReference>
<evidence type="ECO:0000313" key="3">
    <source>
        <dbReference type="Proteomes" id="UP000274131"/>
    </source>
</evidence>
<proteinExistence type="predicted"/>
<dbReference type="Proteomes" id="UP000274131">
    <property type="component" value="Unassembled WGS sequence"/>
</dbReference>
<keyword evidence="3" id="KW-1185">Reference proteome</keyword>
<dbReference type="GO" id="GO:0007165">
    <property type="term" value="P:signal transduction"/>
    <property type="evidence" value="ECO:0007669"/>
    <property type="project" value="InterPro"/>
</dbReference>
<evidence type="ECO:0000259" key="1">
    <source>
        <dbReference type="PROSITE" id="PS50200"/>
    </source>
</evidence>
<reference evidence="4" key="1">
    <citation type="submission" date="2017-02" db="UniProtKB">
        <authorList>
            <consortium name="WormBaseParasite"/>
        </authorList>
    </citation>
    <scope>IDENTIFICATION</scope>
</reference>
<feature type="domain" description="Ras-associating" evidence="1">
    <location>
        <begin position="1"/>
        <end position="82"/>
    </location>
</feature>
<protein>
    <submittedName>
        <fullName evidence="4">Ras-associating domain-containing protein</fullName>
    </submittedName>
</protein>
<dbReference type="Pfam" id="PF21712">
    <property type="entry name" value="RASSF8-10_RA"/>
    <property type="match status" value="1"/>
</dbReference>